<feature type="region of interest" description="Disordered" evidence="1">
    <location>
        <begin position="31"/>
        <end position="59"/>
    </location>
</feature>
<evidence type="ECO:0000256" key="1">
    <source>
        <dbReference type="SAM" id="MobiDB-lite"/>
    </source>
</evidence>
<dbReference type="RefSeq" id="XP_022461836.1">
    <property type="nucleotide sequence ID" value="XM_022603141.1"/>
</dbReference>
<keyword evidence="3" id="KW-1185">Reference proteome</keyword>
<dbReference type="GeneID" id="34523224"/>
<proteinExistence type="predicted"/>
<dbReference type="Proteomes" id="UP000019384">
    <property type="component" value="Unassembled WGS sequence"/>
</dbReference>
<sequence length="127" mass="14663">MNRRVHRVVQVSCAGQWHALRWPQMLDGLNRASTERRQGSKKITSQGLEPKTHPKAPKSSEICPLISQLRIEYDPWRPYPVLVIYRIRKNKNLVSGSTRRWDQIYTRQGDVGGATIAVHEPQHLNLC</sequence>
<organism evidence="2 3">
    <name type="scientific">Kuraishia capsulata CBS 1993</name>
    <dbReference type="NCBI Taxonomy" id="1382522"/>
    <lineage>
        <taxon>Eukaryota</taxon>
        <taxon>Fungi</taxon>
        <taxon>Dikarya</taxon>
        <taxon>Ascomycota</taxon>
        <taxon>Saccharomycotina</taxon>
        <taxon>Pichiomycetes</taxon>
        <taxon>Pichiales</taxon>
        <taxon>Pichiaceae</taxon>
        <taxon>Kuraishia</taxon>
    </lineage>
</organism>
<name>W6MTQ2_9ASCO</name>
<accession>W6MTQ2</accession>
<dbReference type="HOGENOM" id="CLU_1970882_0_0_1"/>
<dbReference type="EMBL" id="HG793131">
    <property type="protein sequence ID" value="CDK29853.1"/>
    <property type="molecule type" value="Genomic_DNA"/>
</dbReference>
<reference evidence="2" key="2">
    <citation type="submission" date="2014-02" db="EMBL/GenBank/DDBJ databases">
        <title>Complete DNA sequence of /Kuraishia capsulata/ illustrates novel genomic features among budding yeasts (/Saccharomycotina/).</title>
        <authorList>
            <person name="Morales L."/>
            <person name="Noel B."/>
            <person name="Porcel B."/>
            <person name="Marcet-Houben M."/>
            <person name="Hullo M-F."/>
            <person name="Sacerdot C."/>
            <person name="Tekaia F."/>
            <person name="Leh-Louis V."/>
            <person name="Despons L."/>
            <person name="Khanna V."/>
            <person name="Aury J-M."/>
            <person name="Barbe V."/>
            <person name="Couloux A."/>
            <person name="Labadie K."/>
            <person name="Pelletier E."/>
            <person name="Souciet J-L."/>
            <person name="Boekhout T."/>
            <person name="Gabaldon T."/>
            <person name="Wincker P."/>
            <person name="Dujon B."/>
        </authorList>
    </citation>
    <scope>NUCLEOTIDE SEQUENCE</scope>
    <source>
        <strain evidence="2">CBS 1993</strain>
    </source>
</reference>
<reference evidence="2" key="1">
    <citation type="submission" date="2013-12" db="EMBL/GenBank/DDBJ databases">
        <authorList>
            <person name="Genoscope - CEA"/>
        </authorList>
    </citation>
    <scope>NUCLEOTIDE SEQUENCE</scope>
    <source>
        <strain evidence="2">CBS 1993</strain>
    </source>
</reference>
<protein>
    <submittedName>
        <fullName evidence="2">Uncharacterized protein</fullName>
    </submittedName>
</protein>
<evidence type="ECO:0000313" key="3">
    <source>
        <dbReference type="Proteomes" id="UP000019384"/>
    </source>
</evidence>
<evidence type="ECO:0000313" key="2">
    <source>
        <dbReference type="EMBL" id="CDK29853.1"/>
    </source>
</evidence>
<dbReference type="AlphaFoldDB" id="W6MTQ2"/>
<gene>
    <name evidence="2" type="ORF">KUCA_T00005847001</name>
</gene>